<dbReference type="Proteomes" id="UP000184436">
    <property type="component" value="Unassembled WGS sequence"/>
</dbReference>
<dbReference type="OrthoDB" id="1050422at2"/>
<accession>A0A1M5BWH7</accession>
<evidence type="ECO:0000313" key="2">
    <source>
        <dbReference type="Proteomes" id="UP000184436"/>
    </source>
</evidence>
<name>A0A1M5BWH7_9BACE</name>
<sequence>MKISKKSTNHVCGCCKRTLPLEAFYLDKKTNLPRNYCKECRKSASRNHRKVEKQTFVNKRETVYPVITLIKDPNVRKELIRHALETVAASIQRKRQKLLAVEAEQDI</sequence>
<organism evidence="1 2">
    <name type="scientific">Bacteroides faecichinchillae</name>
    <dbReference type="NCBI Taxonomy" id="871325"/>
    <lineage>
        <taxon>Bacteria</taxon>
        <taxon>Pseudomonadati</taxon>
        <taxon>Bacteroidota</taxon>
        <taxon>Bacteroidia</taxon>
        <taxon>Bacteroidales</taxon>
        <taxon>Bacteroidaceae</taxon>
        <taxon>Bacteroides</taxon>
    </lineage>
</organism>
<reference evidence="1 2" key="1">
    <citation type="submission" date="2016-11" db="EMBL/GenBank/DDBJ databases">
        <authorList>
            <person name="Jaros S."/>
            <person name="Januszkiewicz K."/>
            <person name="Wedrychowicz H."/>
        </authorList>
    </citation>
    <scope>NUCLEOTIDE SEQUENCE [LARGE SCALE GENOMIC DNA]</scope>
    <source>
        <strain evidence="1 2">DSM 26883</strain>
    </source>
</reference>
<evidence type="ECO:0000313" key="1">
    <source>
        <dbReference type="EMBL" id="SHF46720.1"/>
    </source>
</evidence>
<dbReference type="AlphaFoldDB" id="A0A1M5BWH7"/>
<gene>
    <name evidence="1" type="ORF">SAMN05444349_1216</name>
</gene>
<dbReference type="RefSeq" id="WP_025075113.1">
    <property type="nucleotide sequence ID" value="NZ_FQVD01000021.1"/>
</dbReference>
<keyword evidence="2" id="KW-1185">Reference proteome</keyword>
<protein>
    <submittedName>
        <fullName evidence="1">Uncharacterized protein</fullName>
    </submittedName>
</protein>
<proteinExistence type="predicted"/>
<dbReference type="EMBL" id="FQVD01000021">
    <property type="protein sequence ID" value="SHF46720.1"/>
    <property type="molecule type" value="Genomic_DNA"/>
</dbReference>